<comment type="caution">
    <text evidence="11">The sequence shown here is derived from an EMBL/GenBank/DDBJ whole genome shotgun (WGS) entry which is preliminary data.</text>
</comment>
<reference evidence="11 12" key="1">
    <citation type="submission" date="2015-11" db="EMBL/GenBank/DDBJ databases">
        <title>Expanding the genomic diversity of Burkholderia species for the development of highly accurate diagnostics.</title>
        <authorList>
            <person name="Sahl J."/>
            <person name="Keim P."/>
            <person name="Wagner D."/>
        </authorList>
    </citation>
    <scope>NUCLEOTIDE SEQUENCE [LARGE SCALE GENOMIC DNA]</scope>
    <source>
        <strain evidence="11 12">MSMB1808WGS</strain>
    </source>
</reference>
<evidence type="ECO:0000256" key="1">
    <source>
        <dbReference type="ARBA" id="ARBA00004651"/>
    </source>
</evidence>
<comment type="subcellular location">
    <subcellularLocation>
        <location evidence="1">Cell membrane</location>
        <topology evidence="1">Multi-pass membrane protein</topology>
    </subcellularLocation>
</comment>
<evidence type="ECO:0000256" key="8">
    <source>
        <dbReference type="PROSITE-ProRule" id="PRU00284"/>
    </source>
</evidence>
<accession>A0AAW3MYC2</accession>
<evidence type="ECO:0000256" key="5">
    <source>
        <dbReference type="ARBA" id="ARBA00022989"/>
    </source>
</evidence>
<dbReference type="AlphaFoldDB" id="A0AAW3MYC2"/>
<evidence type="ECO:0000256" key="4">
    <source>
        <dbReference type="ARBA" id="ARBA00022692"/>
    </source>
</evidence>
<keyword evidence="6 9" id="KW-0472">Membrane</keyword>
<dbReference type="GO" id="GO:0006935">
    <property type="term" value="P:chemotaxis"/>
    <property type="evidence" value="ECO:0007669"/>
    <property type="project" value="InterPro"/>
</dbReference>
<dbReference type="Gene3D" id="1.10.287.950">
    <property type="entry name" value="Methyl-accepting chemotaxis protein"/>
    <property type="match status" value="1"/>
</dbReference>
<comment type="similarity">
    <text evidence="7">Belongs to the methyl-accepting chemotaxis (MCP) protein family.</text>
</comment>
<evidence type="ECO:0000256" key="6">
    <source>
        <dbReference type="ARBA" id="ARBA00023136"/>
    </source>
</evidence>
<dbReference type="GO" id="GO:0005886">
    <property type="term" value="C:plasma membrane"/>
    <property type="evidence" value="ECO:0007669"/>
    <property type="project" value="UniProtKB-SubCell"/>
</dbReference>
<feature type="transmembrane region" description="Helical" evidence="9">
    <location>
        <begin position="181"/>
        <end position="204"/>
    </location>
</feature>
<dbReference type="InterPro" id="IPR033480">
    <property type="entry name" value="sCache_2"/>
</dbReference>
<dbReference type="Pfam" id="PF00015">
    <property type="entry name" value="MCPsignal"/>
    <property type="match status" value="1"/>
</dbReference>
<keyword evidence="2" id="KW-1003">Cell membrane</keyword>
<dbReference type="PRINTS" id="PR00260">
    <property type="entry name" value="CHEMTRNSDUCR"/>
</dbReference>
<dbReference type="EMBL" id="LPBJ01000047">
    <property type="protein sequence ID" value="KVP98318.1"/>
    <property type="molecule type" value="Genomic_DNA"/>
</dbReference>
<dbReference type="Proteomes" id="UP000056453">
    <property type="component" value="Unassembled WGS sequence"/>
</dbReference>
<gene>
    <name evidence="11" type="ORF">WJ96_07295</name>
</gene>
<dbReference type="PANTHER" id="PTHR43531:SF14">
    <property type="entry name" value="METHYL-ACCEPTING CHEMOTAXIS PROTEIN I-RELATED"/>
    <property type="match status" value="1"/>
</dbReference>
<dbReference type="InterPro" id="IPR004090">
    <property type="entry name" value="Chemotax_Me-accpt_rcpt"/>
</dbReference>
<keyword evidence="12" id="KW-1185">Reference proteome</keyword>
<feature type="domain" description="Methyl-accepting transducer" evidence="10">
    <location>
        <begin position="264"/>
        <end position="493"/>
    </location>
</feature>
<protein>
    <recommendedName>
        <fullName evidence="10">Methyl-accepting transducer domain-containing protein</fullName>
    </recommendedName>
</protein>
<proteinExistence type="inferred from homology"/>
<dbReference type="SMART" id="SM00283">
    <property type="entry name" value="MA"/>
    <property type="match status" value="1"/>
</dbReference>
<sequence length="509" mass="54035">MKAKLWLALAVVWVGLASLCTFGLVNAHSSLMDERLRTLDAVTEAAVHIAEEYQSKVAKHEISEPDAKKAVLAHWDLLRYSKTGYVYAATLDNTLLLNPGKPAMVGTNTTAVTDAKGHQPYVELSRLAKDKGMGHVRSWDKDPKGGLKEKISAVRLIPQWDWYVATRIYVDDINQAFQTTLITTLAFAGTSGVLATLVMVFIIINIQRSLGGEPTYAMEVANRIADGDLSVEVVLKPGDQRSMLYAMARMRDSLADVIYRILQSAESVTTGASQIAAGNLDLASRTEFAASALEQTAASMTELTTAVEQTAGNAQEASRLATEASGFALEGSKAVEQVVTAMAGIEEASGRIGAIVETIDAIAFQTNILSLNAAVEAARAGEQGRGFAVVASEVRALAQRSATSAKEIKSLIETSVERVKSGSIHVAQAGKTMTDIVQGVNRVTGIMTDIAAASSEQSNGIAQTNSAIAQMDEATVQNAALVEESAAAASALNEQAQLLRTTVSEFRVS</sequence>
<evidence type="ECO:0000256" key="9">
    <source>
        <dbReference type="SAM" id="Phobius"/>
    </source>
</evidence>
<organism evidence="11 12">
    <name type="scientific">Burkholderia ubonensis</name>
    <dbReference type="NCBI Taxonomy" id="101571"/>
    <lineage>
        <taxon>Bacteria</taxon>
        <taxon>Pseudomonadati</taxon>
        <taxon>Pseudomonadota</taxon>
        <taxon>Betaproteobacteria</taxon>
        <taxon>Burkholderiales</taxon>
        <taxon>Burkholderiaceae</taxon>
        <taxon>Burkholderia</taxon>
        <taxon>Burkholderia cepacia complex</taxon>
    </lineage>
</organism>
<evidence type="ECO:0000256" key="3">
    <source>
        <dbReference type="ARBA" id="ARBA00022481"/>
    </source>
</evidence>
<keyword evidence="5 9" id="KW-1133">Transmembrane helix</keyword>
<name>A0AAW3MYC2_9BURK</name>
<keyword evidence="3" id="KW-0488">Methylation</keyword>
<dbReference type="SUPFAM" id="SSF58104">
    <property type="entry name" value="Methyl-accepting chemotaxis protein (MCP) signaling domain"/>
    <property type="match status" value="1"/>
</dbReference>
<dbReference type="Gene3D" id="3.30.450.20">
    <property type="entry name" value="PAS domain"/>
    <property type="match status" value="1"/>
</dbReference>
<evidence type="ECO:0000313" key="11">
    <source>
        <dbReference type="EMBL" id="KVP98318.1"/>
    </source>
</evidence>
<evidence type="ECO:0000259" key="10">
    <source>
        <dbReference type="PROSITE" id="PS50111"/>
    </source>
</evidence>
<dbReference type="CDD" id="cd11386">
    <property type="entry name" value="MCP_signal"/>
    <property type="match status" value="1"/>
</dbReference>
<dbReference type="InterPro" id="IPR051310">
    <property type="entry name" value="MCP_chemotaxis"/>
</dbReference>
<dbReference type="GO" id="GO:0004888">
    <property type="term" value="F:transmembrane signaling receptor activity"/>
    <property type="evidence" value="ECO:0007669"/>
    <property type="project" value="InterPro"/>
</dbReference>
<dbReference type="InterPro" id="IPR004089">
    <property type="entry name" value="MCPsignal_dom"/>
</dbReference>
<evidence type="ECO:0000256" key="2">
    <source>
        <dbReference type="ARBA" id="ARBA00022475"/>
    </source>
</evidence>
<dbReference type="PROSITE" id="PS50111">
    <property type="entry name" value="CHEMOTAXIS_TRANSDUC_2"/>
    <property type="match status" value="1"/>
</dbReference>
<keyword evidence="8" id="KW-0807">Transducer</keyword>
<dbReference type="SMART" id="SM01049">
    <property type="entry name" value="Cache_2"/>
    <property type="match status" value="1"/>
</dbReference>
<dbReference type="Pfam" id="PF17200">
    <property type="entry name" value="sCache_2"/>
    <property type="match status" value="1"/>
</dbReference>
<evidence type="ECO:0000256" key="7">
    <source>
        <dbReference type="ARBA" id="ARBA00029447"/>
    </source>
</evidence>
<dbReference type="FunFam" id="1.10.287.950:FF:000001">
    <property type="entry name" value="Methyl-accepting chemotaxis sensory transducer"/>
    <property type="match status" value="1"/>
</dbReference>
<evidence type="ECO:0000313" key="12">
    <source>
        <dbReference type="Proteomes" id="UP000056453"/>
    </source>
</evidence>
<dbReference type="GO" id="GO:0007165">
    <property type="term" value="P:signal transduction"/>
    <property type="evidence" value="ECO:0007669"/>
    <property type="project" value="UniProtKB-KW"/>
</dbReference>
<keyword evidence="4 9" id="KW-0812">Transmembrane</keyword>
<dbReference type="PANTHER" id="PTHR43531">
    <property type="entry name" value="PROTEIN ICFG"/>
    <property type="match status" value="1"/>
</dbReference>